<dbReference type="EMBL" id="DS267810">
    <property type="protein sequence ID" value="EDN58214.1"/>
    <property type="molecule type" value="Genomic_DNA"/>
</dbReference>
<accession>A0ABM9WXP8</accession>
<protein>
    <submittedName>
        <fullName evidence="1">Uncharacterized protein</fullName>
    </submittedName>
</protein>
<keyword evidence="2" id="KW-1185">Reference proteome</keyword>
<evidence type="ECO:0000313" key="1">
    <source>
        <dbReference type="EMBL" id="EDN58214.1"/>
    </source>
</evidence>
<reference evidence="2" key="1">
    <citation type="submission" date="2006-10" db="EMBL/GenBank/DDBJ databases">
        <authorList>
            <person name="Heidelberg J."/>
            <person name="Sebastian Y."/>
        </authorList>
    </citation>
    <scope>NUCLEOTIDE SEQUENCE [LARGE SCALE GENOMIC DNA]</scope>
    <source>
        <strain evidence="2">EX25</strain>
    </source>
</reference>
<name>A0ABM9WXP8_VIBAE</name>
<proteinExistence type="predicted"/>
<evidence type="ECO:0000313" key="2">
    <source>
        <dbReference type="Proteomes" id="UP000242664"/>
    </source>
</evidence>
<gene>
    <name evidence="1" type="ORF">VEx25_A0044</name>
</gene>
<sequence length="37" mass="4372">MIQQIIFVVTTSFFRFLLARKKPKVRTSNEVVVQPHI</sequence>
<dbReference type="Proteomes" id="UP000242664">
    <property type="component" value="Unassembled WGS sequence"/>
</dbReference>
<organism evidence="1 2">
    <name type="scientific">Vibrio antiquarius (strain Ex25)</name>
    <dbReference type="NCBI Taxonomy" id="150340"/>
    <lineage>
        <taxon>Bacteria</taxon>
        <taxon>Pseudomonadati</taxon>
        <taxon>Pseudomonadota</taxon>
        <taxon>Gammaproteobacteria</taxon>
        <taxon>Vibrionales</taxon>
        <taxon>Vibrionaceae</taxon>
        <taxon>Vibrio</taxon>
        <taxon>Vibrio diabolicus subgroup</taxon>
    </lineage>
</organism>